<organism evidence="3 4">
    <name type="scientific">Anaeromicropila populeti</name>
    <dbReference type="NCBI Taxonomy" id="37658"/>
    <lineage>
        <taxon>Bacteria</taxon>
        <taxon>Bacillati</taxon>
        <taxon>Bacillota</taxon>
        <taxon>Clostridia</taxon>
        <taxon>Lachnospirales</taxon>
        <taxon>Lachnospiraceae</taxon>
        <taxon>Anaeromicropila</taxon>
    </lineage>
</organism>
<proteinExistence type="predicted"/>
<dbReference type="InterPro" id="IPR032812">
    <property type="entry name" value="SbsA_Ig"/>
</dbReference>
<dbReference type="OrthoDB" id="1986557at2"/>
<keyword evidence="1" id="KW-0732">Signal</keyword>
<accession>A0A1I6I5Q4</accession>
<dbReference type="Pfam" id="PF13205">
    <property type="entry name" value="Big_5"/>
    <property type="match status" value="1"/>
</dbReference>
<protein>
    <submittedName>
        <fullName evidence="3">Ig-like domain-containing protein</fullName>
    </submittedName>
</protein>
<feature type="domain" description="SbsA Ig-like" evidence="2">
    <location>
        <begin position="8"/>
        <end position="113"/>
    </location>
</feature>
<dbReference type="Gene3D" id="2.60.40.1220">
    <property type="match status" value="1"/>
</dbReference>
<dbReference type="STRING" id="37658.SAMN05661086_00430"/>
<dbReference type="RefSeq" id="WP_092559062.1">
    <property type="nucleotide sequence ID" value="NZ_FOYZ01000002.1"/>
</dbReference>
<reference evidence="3 4" key="1">
    <citation type="submission" date="2016-10" db="EMBL/GenBank/DDBJ databases">
        <authorList>
            <person name="de Groot N.N."/>
        </authorList>
    </citation>
    <scope>NUCLEOTIDE SEQUENCE [LARGE SCALE GENOMIC DNA]</scope>
    <source>
        <strain evidence="3 4">743A</strain>
    </source>
</reference>
<evidence type="ECO:0000259" key="2">
    <source>
        <dbReference type="Pfam" id="PF13205"/>
    </source>
</evidence>
<keyword evidence="4" id="KW-1185">Reference proteome</keyword>
<name>A0A1I6I5Q4_9FIRM</name>
<gene>
    <name evidence="3" type="ORF">SAMN05661086_00430</name>
</gene>
<dbReference type="Proteomes" id="UP000199659">
    <property type="component" value="Unassembled WGS sequence"/>
</dbReference>
<evidence type="ECO:0000313" key="3">
    <source>
        <dbReference type="EMBL" id="SFR61964.1"/>
    </source>
</evidence>
<dbReference type="AlphaFoldDB" id="A0A1I6I5Q4"/>
<dbReference type="InterPro" id="IPR014755">
    <property type="entry name" value="Cu-Rt/internalin_Ig-like"/>
</dbReference>
<evidence type="ECO:0000313" key="4">
    <source>
        <dbReference type="Proteomes" id="UP000199659"/>
    </source>
</evidence>
<sequence>MNSSRYLNIESVTPGMEEKVKQNIRFRTPNFIWRVKFNTPLDPATVNNQNLYVTTLNKTPLKTSIRYNTTTNEIEVEPLEHYSENESYLLNVTTKVKSKGGQTLKKPIQIQFKI</sequence>
<evidence type="ECO:0000256" key="1">
    <source>
        <dbReference type="ARBA" id="ARBA00022729"/>
    </source>
</evidence>
<dbReference type="EMBL" id="FOYZ01000002">
    <property type="protein sequence ID" value="SFR61964.1"/>
    <property type="molecule type" value="Genomic_DNA"/>
</dbReference>